<feature type="signal peptide" evidence="1">
    <location>
        <begin position="1"/>
        <end position="27"/>
    </location>
</feature>
<dbReference type="SUPFAM" id="SSF50370">
    <property type="entry name" value="Ricin B-like lectins"/>
    <property type="match status" value="1"/>
</dbReference>
<dbReference type="Proteomes" id="UP001144280">
    <property type="component" value="Unassembled WGS sequence"/>
</dbReference>
<evidence type="ECO:0008006" key="4">
    <source>
        <dbReference type="Google" id="ProtNLM"/>
    </source>
</evidence>
<dbReference type="PROSITE" id="PS50231">
    <property type="entry name" value="RICIN_B_LECTIN"/>
    <property type="match status" value="1"/>
</dbReference>
<organism evidence="2 3">
    <name type="scientific">Phytohabitans aurantiacus</name>
    <dbReference type="NCBI Taxonomy" id="3016789"/>
    <lineage>
        <taxon>Bacteria</taxon>
        <taxon>Bacillati</taxon>
        <taxon>Actinomycetota</taxon>
        <taxon>Actinomycetes</taxon>
        <taxon>Micromonosporales</taxon>
        <taxon>Micromonosporaceae</taxon>
    </lineage>
</organism>
<gene>
    <name evidence="2" type="ORF">Pa4123_11950</name>
</gene>
<dbReference type="CDD" id="cd00161">
    <property type="entry name" value="beta-trefoil_Ricin-like"/>
    <property type="match status" value="1"/>
</dbReference>
<comment type="caution">
    <text evidence="2">The sequence shown here is derived from an EMBL/GenBank/DDBJ whole genome shotgun (WGS) entry which is preliminary data.</text>
</comment>
<evidence type="ECO:0000313" key="2">
    <source>
        <dbReference type="EMBL" id="GLH95923.1"/>
    </source>
</evidence>
<keyword evidence="1" id="KW-0732">Signal</keyword>
<feature type="chain" id="PRO_5047283140" description="Ricin B lectin domain-containing protein" evidence="1">
    <location>
        <begin position="28"/>
        <end position="208"/>
    </location>
</feature>
<evidence type="ECO:0000313" key="3">
    <source>
        <dbReference type="Proteomes" id="UP001144280"/>
    </source>
</evidence>
<accession>A0ABQ5QMZ4</accession>
<evidence type="ECO:0000256" key="1">
    <source>
        <dbReference type="SAM" id="SignalP"/>
    </source>
</evidence>
<dbReference type="Gene3D" id="2.80.10.50">
    <property type="match status" value="1"/>
</dbReference>
<name>A0ABQ5QMZ4_9ACTN</name>
<dbReference type="InterPro" id="IPR035992">
    <property type="entry name" value="Ricin_B-like_lectins"/>
</dbReference>
<dbReference type="EMBL" id="BSDI01000004">
    <property type="protein sequence ID" value="GLH95923.1"/>
    <property type="molecule type" value="Genomic_DNA"/>
</dbReference>
<keyword evidence="3" id="KW-1185">Reference proteome</keyword>
<reference evidence="2" key="1">
    <citation type="submission" date="2022-12" db="EMBL/GenBank/DDBJ databases">
        <title>New Phytohabitans aurantiacus sp. RD004123 nov., an actinomycete isolated from soil.</title>
        <authorList>
            <person name="Triningsih D.W."/>
            <person name="Harunari E."/>
            <person name="Igarashi Y."/>
        </authorList>
    </citation>
    <scope>NUCLEOTIDE SEQUENCE</scope>
    <source>
        <strain evidence="2">RD004123</strain>
    </source>
</reference>
<sequence length="208" mass="22825">MKRILSVMVAAAVVAISGLVAAPPAQAAPVGPGVTPLASTWQNVQLVNVRYNECLDQVGGGQTEDTPIGHYPCGSADNRQRWAVVYIGDKRICSYKNWLNQCTETILVSLFQLRSHQSGMCAHPKGGGTGSGTIIVQRWCIFDSLRDMWVLDPGPNGGYFFHSAKAFDDGQHIRAIDAPPFFQDYRVRLWTHDSATAPNTAQEWLLRP</sequence>
<dbReference type="RefSeq" id="WP_281893005.1">
    <property type="nucleotide sequence ID" value="NZ_BSDI01000004.1"/>
</dbReference>
<proteinExistence type="predicted"/>
<protein>
    <recommendedName>
        <fullName evidence="4">Ricin B lectin domain-containing protein</fullName>
    </recommendedName>
</protein>